<reference evidence="9 10" key="1">
    <citation type="submission" date="2020-08" db="EMBL/GenBank/DDBJ databases">
        <title>Genome sequence of Nocardioides mesophilus KACC 16243T.</title>
        <authorList>
            <person name="Hyun D.-W."/>
            <person name="Bae J.-W."/>
        </authorList>
    </citation>
    <scope>NUCLEOTIDE SEQUENCE [LARGE SCALE GENOMIC DNA]</scope>
    <source>
        <strain evidence="9 10">KACC 16243</strain>
    </source>
</reference>
<dbReference type="SUPFAM" id="SSF144010">
    <property type="entry name" value="CofE-like"/>
    <property type="match status" value="1"/>
</dbReference>
<protein>
    <submittedName>
        <fullName evidence="9">Coenzyme F420-0:L-glutamate ligase</fullName>
        <ecNumber evidence="9">6.3.2.31</ecNumber>
    </submittedName>
</protein>
<dbReference type="AlphaFoldDB" id="A0A7G9RDF7"/>
<evidence type="ECO:0000256" key="6">
    <source>
        <dbReference type="ARBA" id="ARBA00023134"/>
    </source>
</evidence>
<evidence type="ECO:0000313" key="9">
    <source>
        <dbReference type="EMBL" id="QNN53632.1"/>
    </source>
</evidence>
<dbReference type="NCBIfam" id="NF009810">
    <property type="entry name" value="PRK13294.1"/>
    <property type="match status" value="1"/>
</dbReference>
<dbReference type="PANTHER" id="PTHR47917">
    <property type="match status" value="1"/>
</dbReference>
<dbReference type="PANTHER" id="PTHR47917:SF1">
    <property type="entry name" value="COENZYME F420:L-GLUTAMATE LIGASE"/>
    <property type="match status" value="1"/>
</dbReference>
<keyword evidence="7" id="KW-0464">Manganese</keyword>
<keyword evidence="6" id="KW-0342">GTP-binding</keyword>
<evidence type="ECO:0000256" key="3">
    <source>
        <dbReference type="ARBA" id="ARBA00022741"/>
    </source>
</evidence>
<evidence type="ECO:0000256" key="4">
    <source>
        <dbReference type="ARBA" id="ARBA00022842"/>
    </source>
</evidence>
<organism evidence="9 10">
    <name type="scientific">Nocardioides mesophilus</name>
    <dbReference type="NCBI Taxonomy" id="433659"/>
    <lineage>
        <taxon>Bacteria</taxon>
        <taxon>Bacillati</taxon>
        <taxon>Actinomycetota</taxon>
        <taxon>Actinomycetes</taxon>
        <taxon>Propionibacteriales</taxon>
        <taxon>Nocardioidaceae</taxon>
        <taxon>Nocardioides</taxon>
    </lineage>
</organism>
<sequence>MTDAVTPPHVTDAVTVPHVTDAVTVLPVTGVGEVRPGADLAQLLLDALGSDGLRDGDVLVVTSKVVSKAEGRLVHTDRTAALDAETARVVARRGPTTIVRTRHGLVMAGAGIDASNTAPGTVLLLPEDPDASARRLRATLLERTGCNVAVVVTDTAGRAWRHGQTDLAIGAAGLTVLHDHAGLHDPHGNLLVVTAPAVADEIAAAADLVKGKLARRPAAVLRGLSAWVLPAGAHGAGARVLVREEDQDMFGLGARDAVLAALGADPAARAGFGRAAPAADLLVHLAALGAPGVAAGTDVDVPLPELAPRELGRWEARVHAAVFALGWSVVPSHDPTTVLRLRPPTP</sequence>
<dbReference type="GO" id="GO:0052618">
    <property type="term" value="F:coenzyme F420-0:L-glutamate ligase activity"/>
    <property type="evidence" value="ECO:0007669"/>
    <property type="project" value="UniProtKB-EC"/>
</dbReference>
<evidence type="ECO:0000259" key="8">
    <source>
        <dbReference type="Pfam" id="PF01996"/>
    </source>
</evidence>
<name>A0A7G9RDF7_9ACTN</name>
<dbReference type="EC" id="6.3.2.31" evidence="9"/>
<keyword evidence="3" id="KW-0547">Nucleotide-binding</keyword>
<dbReference type="NCBIfam" id="TIGR01916">
    <property type="entry name" value="F420_cofE"/>
    <property type="match status" value="1"/>
</dbReference>
<evidence type="ECO:0000256" key="7">
    <source>
        <dbReference type="ARBA" id="ARBA00023211"/>
    </source>
</evidence>
<keyword evidence="2" id="KW-0479">Metal-binding</keyword>
<dbReference type="Proteomes" id="UP000515947">
    <property type="component" value="Chromosome"/>
</dbReference>
<dbReference type="GO" id="GO:0005525">
    <property type="term" value="F:GTP binding"/>
    <property type="evidence" value="ECO:0007669"/>
    <property type="project" value="UniProtKB-KW"/>
</dbReference>
<evidence type="ECO:0000256" key="2">
    <source>
        <dbReference type="ARBA" id="ARBA00022723"/>
    </source>
</evidence>
<dbReference type="InterPro" id="IPR002847">
    <property type="entry name" value="F420-0_gamma-glut_ligase-dom"/>
</dbReference>
<keyword evidence="10" id="KW-1185">Reference proteome</keyword>
<accession>A0A7G9RDF7</accession>
<proteinExistence type="predicted"/>
<dbReference type="InterPro" id="IPR008225">
    <property type="entry name" value="F420-0_g-glutamyl_ligase"/>
</dbReference>
<keyword evidence="4" id="KW-0460">Magnesium</keyword>
<dbReference type="Gene3D" id="3.30.1330.100">
    <property type="entry name" value="CofE-like"/>
    <property type="match status" value="2"/>
</dbReference>
<gene>
    <name evidence="9" type="ORF">H9L09_04190</name>
</gene>
<dbReference type="Pfam" id="PF01996">
    <property type="entry name" value="F420_ligase"/>
    <property type="match status" value="1"/>
</dbReference>
<feature type="domain" description="Coenzyme F420:L-glutamate ligase-like" evidence="8">
    <location>
        <begin position="32"/>
        <end position="223"/>
    </location>
</feature>
<evidence type="ECO:0000313" key="10">
    <source>
        <dbReference type="Proteomes" id="UP000515947"/>
    </source>
</evidence>
<dbReference type="KEGG" id="nmes:H9L09_04190"/>
<evidence type="ECO:0000256" key="5">
    <source>
        <dbReference type="ARBA" id="ARBA00022958"/>
    </source>
</evidence>
<dbReference type="EMBL" id="CP060713">
    <property type="protein sequence ID" value="QNN53632.1"/>
    <property type="molecule type" value="Genomic_DNA"/>
</dbReference>
<keyword evidence="5" id="KW-0630">Potassium</keyword>
<evidence type="ECO:0000256" key="1">
    <source>
        <dbReference type="ARBA" id="ARBA00022598"/>
    </source>
</evidence>
<keyword evidence="1 9" id="KW-0436">Ligase</keyword>
<dbReference type="GO" id="GO:0046872">
    <property type="term" value="F:metal ion binding"/>
    <property type="evidence" value="ECO:0007669"/>
    <property type="project" value="UniProtKB-KW"/>
</dbReference>